<feature type="domain" description="DUF641" evidence="1">
    <location>
        <begin position="92"/>
        <end position="220"/>
    </location>
</feature>
<dbReference type="PANTHER" id="PTHR31161">
    <property type="entry name" value="PROTEIN GRAVITROPIC IN THE LIGHT 1"/>
    <property type="match status" value="1"/>
</dbReference>
<dbReference type="EMBL" id="GHES01015654">
    <property type="protein sequence ID" value="MPA46213.1"/>
    <property type="molecule type" value="Transcribed_RNA"/>
</dbReference>
<dbReference type="Pfam" id="PF24994">
    <property type="entry name" value="GIL1_IRKI_C"/>
    <property type="match status" value="1"/>
</dbReference>
<dbReference type="InterPro" id="IPR056813">
    <property type="entry name" value="GIL1_IRKI_C"/>
</dbReference>
<accession>A0A5B6ZU41</accession>
<dbReference type="GO" id="GO:0009959">
    <property type="term" value="P:negative gravitropism"/>
    <property type="evidence" value="ECO:0007669"/>
    <property type="project" value="InterPro"/>
</dbReference>
<protein>
    <submittedName>
        <fullName evidence="3">Uncharacterized protein</fullName>
    </submittedName>
</protein>
<evidence type="ECO:0000313" key="3">
    <source>
        <dbReference type="EMBL" id="MPA46213.1"/>
    </source>
</evidence>
<dbReference type="InterPro" id="IPR006943">
    <property type="entry name" value="DUF641_pln"/>
</dbReference>
<name>A0A5B6ZU41_DAVIN</name>
<dbReference type="GO" id="GO:0009639">
    <property type="term" value="P:response to red or far red light"/>
    <property type="evidence" value="ECO:0007669"/>
    <property type="project" value="InterPro"/>
</dbReference>
<dbReference type="Pfam" id="PF04859">
    <property type="entry name" value="DUF641"/>
    <property type="match status" value="1"/>
</dbReference>
<gene>
    <name evidence="3" type="ORF">Din_015654</name>
</gene>
<organism evidence="3">
    <name type="scientific">Davidia involucrata</name>
    <name type="common">Dove tree</name>
    <dbReference type="NCBI Taxonomy" id="16924"/>
    <lineage>
        <taxon>Eukaryota</taxon>
        <taxon>Viridiplantae</taxon>
        <taxon>Streptophyta</taxon>
        <taxon>Embryophyta</taxon>
        <taxon>Tracheophyta</taxon>
        <taxon>Spermatophyta</taxon>
        <taxon>Magnoliopsida</taxon>
        <taxon>eudicotyledons</taxon>
        <taxon>Gunneridae</taxon>
        <taxon>Pentapetalae</taxon>
        <taxon>asterids</taxon>
        <taxon>Cornales</taxon>
        <taxon>Nyssaceae</taxon>
        <taxon>Davidia</taxon>
    </lineage>
</organism>
<sequence length="507" mass="57224">MPEMDGPSKPPQISEMFQKFALAFKTKTFEFFGDEDETATSAVATDTEDADGFTLLDSAEEFIPDQKVVVIKPDQTHNSSPTKSACPIGPSTTQFIETLMSSLFATFSSFEASYLQLQTAHVPFDEDTIKTADRALVSHLQRLSDIRQLYRNFRKTPNFNAEFPIGSCLEAQVQENQSKLRTLETVVNQLQSDIDVKHDEVLVLRQKLDDIQKTNSKLSKGSSINSNSNPKSSTDVLLTIRVFDKMLREAWKALHSFTKLLIDLMKKAGWDLDLAANSVHPDIDYAKKGHIRYAFLSYVCLGMFRGFDSEGFGLVENGIVCNGKGSTFDKYSSLKQLIEHVSSNPMEVLTKNPNCEFSKFCEKKYQQLIHPTMESSIFSFLDRKEVVLNSWRSLSVFYEAFVKMSSSIWLLHKLAYSFNPVVEIFQVERDADFSMVYMEDVTRKGILPGKSKPKVGFTVVPGFKIGKTMIQSQVYLTGLNATVLICDYTVRESEELERNDETASFGD</sequence>
<dbReference type="AlphaFoldDB" id="A0A5B6ZU41"/>
<feature type="domain" description="GIL1/IRKI C-terminal" evidence="2">
    <location>
        <begin position="424"/>
        <end position="475"/>
    </location>
</feature>
<dbReference type="InterPro" id="IPR040225">
    <property type="entry name" value="GIL1-like"/>
</dbReference>
<evidence type="ECO:0000259" key="1">
    <source>
        <dbReference type="Pfam" id="PF04859"/>
    </source>
</evidence>
<evidence type="ECO:0000259" key="2">
    <source>
        <dbReference type="Pfam" id="PF24994"/>
    </source>
</evidence>
<reference evidence="3" key="1">
    <citation type="submission" date="2019-08" db="EMBL/GenBank/DDBJ databases">
        <title>Reference gene set and small RNA set construction with multiple tissues from Davidia involucrata Baill.</title>
        <authorList>
            <person name="Yang H."/>
            <person name="Zhou C."/>
            <person name="Li G."/>
            <person name="Wang J."/>
            <person name="Gao P."/>
            <person name="Wang M."/>
            <person name="Wang R."/>
            <person name="Zhao Y."/>
        </authorList>
    </citation>
    <scope>NUCLEOTIDE SEQUENCE</scope>
    <source>
        <tissue evidence="3">Mixed with DoveR01_LX</tissue>
    </source>
</reference>
<proteinExistence type="predicted"/>